<dbReference type="Pfam" id="PF26093">
    <property type="entry name" value="HTH_TGH"/>
    <property type="match status" value="1"/>
</dbReference>
<reference evidence="4" key="2">
    <citation type="submission" date="2015-01" db="EMBL/GenBank/DDBJ databases">
        <title>Evolutionary Origins and Diversification of the Mycorrhizal Mutualists.</title>
        <authorList>
            <consortium name="DOE Joint Genome Institute"/>
            <consortium name="Mycorrhizal Genomics Consortium"/>
            <person name="Kohler A."/>
            <person name="Kuo A."/>
            <person name="Nagy L.G."/>
            <person name="Floudas D."/>
            <person name="Copeland A."/>
            <person name="Barry K.W."/>
            <person name="Cichocki N."/>
            <person name="Veneault-Fourrey C."/>
            <person name="LaButti K."/>
            <person name="Lindquist E.A."/>
            <person name="Lipzen A."/>
            <person name="Lundell T."/>
            <person name="Morin E."/>
            <person name="Murat C."/>
            <person name="Riley R."/>
            <person name="Ohm R."/>
            <person name="Sun H."/>
            <person name="Tunlid A."/>
            <person name="Henrissat B."/>
            <person name="Grigoriev I.V."/>
            <person name="Hibbett D.S."/>
            <person name="Martin F."/>
        </authorList>
    </citation>
    <scope>NUCLEOTIDE SEQUENCE [LARGE SCALE GENOMIC DNA]</scope>
    <source>
        <strain evidence="4">Foug A</strain>
    </source>
</reference>
<accession>A0A0C3EJ28</accession>
<feature type="region of interest" description="Disordered" evidence="1">
    <location>
        <begin position="294"/>
        <end position="321"/>
    </location>
</feature>
<dbReference type="PANTHER" id="PTHR13384:SF19">
    <property type="entry name" value="G PATCH DOMAIN-CONTAINING PROTEIN 1"/>
    <property type="match status" value="1"/>
</dbReference>
<dbReference type="HOGENOM" id="CLU_008613_3_1_1"/>
<evidence type="ECO:0000313" key="3">
    <source>
        <dbReference type="EMBL" id="KIM68239.1"/>
    </source>
</evidence>
<feature type="compositionally biased region" description="Acidic residues" evidence="1">
    <location>
        <begin position="692"/>
        <end position="713"/>
    </location>
</feature>
<dbReference type="InParanoid" id="A0A0C3EJ28"/>
<dbReference type="GO" id="GO:0006397">
    <property type="term" value="P:mRNA processing"/>
    <property type="evidence" value="ECO:0007669"/>
    <property type="project" value="InterPro"/>
</dbReference>
<keyword evidence="4" id="KW-1185">Reference proteome</keyword>
<dbReference type="PANTHER" id="PTHR13384">
    <property type="entry name" value="G PATCH DOMAIN-CONTAINING PROTEIN 1"/>
    <property type="match status" value="1"/>
</dbReference>
<feature type="region of interest" description="Disordered" evidence="1">
    <location>
        <begin position="428"/>
        <end position="448"/>
    </location>
</feature>
<feature type="compositionally biased region" description="Basic and acidic residues" evidence="1">
    <location>
        <begin position="761"/>
        <end position="772"/>
    </location>
</feature>
<dbReference type="GO" id="GO:0005634">
    <property type="term" value="C:nucleus"/>
    <property type="evidence" value="ECO:0007669"/>
    <property type="project" value="TreeGrafter"/>
</dbReference>
<dbReference type="Proteomes" id="UP000053989">
    <property type="component" value="Unassembled WGS sequence"/>
</dbReference>
<gene>
    <name evidence="3" type="ORF">SCLCIDRAFT_13807</name>
</gene>
<feature type="compositionally biased region" description="Low complexity" evidence="1">
    <location>
        <begin position="428"/>
        <end position="440"/>
    </location>
</feature>
<feature type="compositionally biased region" description="Polar residues" evidence="1">
    <location>
        <begin position="624"/>
        <end position="641"/>
    </location>
</feature>
<feature type="domain" description="G-patch" evidence="2">
    <location>
        <begin position="163"/>
        <end position="183"/>
    </location>
</feature>
<feature type="compositionally biased region" description="Basic and acidic residues" evidence="1">
    <location>
        <begin position="851"/>
        <end position="870"/>
    </location>
</feature>
<feature type="compositionally biased region" description="Basic and acidic residues" evidence="1">
    <location>
        <begin position="734"/>
        <end position="744"/>
    </location>
</feature>
<dbReference type="PROSITE" id="PS50174">
    <property type="entry name" value="G_PATCH"/>
    <property type="match status" value="1"/>
</dbReference>
<name>A0A0C3EJ28_9AGAM</name>
<proteinExistence type="predicted"/>
<feature type="compositionally biased region" description="Basic and acidic residues" evidence="1">
    <location>
        <begin position="806"/>
        <end position="816"/>
    </location>
</feature>
<sequence>MSTARLKRKLGDLGVDISSRKANENFCLIGTPLPPLEKSKDTGEFVPLWKQEVRDEKGRRRLHGAFTGGFSAGYFNSVGSKEGWAPSTFVSSRADRAKARTARPEDFMDEEDLAERRADQSLVAEHDEMDIVGGTQSEKAGPGDTEKDPIALALEEAMVPTPKDSVGARILKKMGWKLGWGIGPRVSWRQREIQYGRDPDKMNVDEEAKKHTYPPRDTPPVIVARKDDFHGLGYNKALGLNASLGTTQESSKEDDLDVYDHAAGHGKSRTAFDVNDVQDEEHLALGARGSAIPSRKVTAQITQSRNRRTTDREGFRDGTPVLPGFILSDKPVAEDAWFPLPDVPEGWTPNPKWVWERATADDTNKENAATVASSQVQTHAQWKIGITPDERGAALGETPLPSAPRSVFDYMSSKDQERIKNIAANHSAPPTTAYTTATRGPTPPPRPSGAPLSIPYIEPHIAEAALRGFQPFTSDPTKQARYAAYLRAHAEPASGVSIPSRLQDQNHESYAVEMSEYAKAAALFRPATGAIAGRFTSAAVLELGPQIVEGLHKPATEPELQEQSPEEEPPKQEEVKDEDPKVHAARLGMYGAMTREVKPWQPARLLCKRFGVKDPDPPMEYDTLATSSTQAAEPPTQSDAVATTVPAASENDEPAGKRDLANIGLGENDGQDDDILTYERPSMDIFKAIFASDEENSDGEEDTKVDESPDADDAVIAPPIPPQTSDSSTSTKLKISEQPRRDVQEDIDMSTFKPTFIPRDPQAKAKEKELVKGKKGKKPKGTKSGILVSFELDEADGEPLSLSGPRHKDKDRDRDRPKKKRRKREEVDGDDMWVEKPPPRVVQDLPTALHPEPEVADMRSRGRKRAIDFM</sequence>
<evidence type="ECO:0000259" key="2">
    <source>
        <dbReference type="PROSITE" id="PS50174"/>
    </source>
</evidence>
<feature type="compositionally biased region" description="Basic and acidic residues" evidence="1">
    <location>
        <begin position="568"/>
        <end position="582"/>
    </location>
</feature>
<feature type="compositionally biased region" description="Polar residues" evidence="1">
    <location>
        <begin position="723"/>
        <end position="733"/>
    </location>
</feature>
<protein>
    <recommendedName>
        <fullName evidence="2">G-patch domain-containing protein</fullName>
    </recommendedName>
</protein>
<dbReference type="InterPro" id="IPR011666">
    <property type="entry name" value="DUF1604"/>
</dbReference>
<evidence type="ECO:0000313" key="4">
    <source>
        <dbReference type="Proteomes" id="UP000053989"/>
    </source>
</evidence>
<feature type="region of interest" description="Disordered" evidence="1">
    <location>
        <begin position="555"/>
        <end position="582"/>
    </location>
</feature>
<dbReference type="GO" id="GO:0003723">
    <property type="term" value="F:RNA binding"/>
    <property type="evidence" value="ECO:0007669"/>
    <property type="project" value="TreeGrafter"/>
</dbReference>
<dbReference type="OrthoDB" id="20507at2759"/>
<dbReference type="Pfam" id="PF07713">
    <property type="entry name" value="DUF1604"/>
    <property type="match status" value="1"/>
</dbReference>
<evidence type="ECO:0000256" key="1">
    <source>
        <dbReference type="SAM" id="MobiDB-lite"/>
    </source>
</evidence>
<dbReference type="InterPro" id="IPR000467">
    <property type="entry name" value="G_patch_dom"/>
</dbReference>
<dbReference type="EMBL" id="KN822010">
    <property type="protein sequence ID" value="KIM68239.1"/>
    <property type="molecule type" value="Genomic_DNA"/>
</dbReference>
<dbReference type="STRING" id="1036808.A0A0C3EJ28"/>
<feature type="region of interest" description="Disordered" evidence="1">
    <location>
        <begin position="611"/>
        <end position="870"/>
    </location>
</feature>
<dbReference type="AlphaFoldDB" id="A0A0C3EJ28"/>
<reference evidence="3 4" key="1">
    <citation type="submission" date="2014-04" db="EMBL/GenBank/DDBJ databases">
        <authorList>
            <consortium name="DOE Joint Genome Institute"/>
            <person name="Kuo A."/>
            <person name="Kohler A."/>
            <person name="Nagy L.G."/>
            <person name="Floudas D."/>
            <person name="Copeland A."/>
            <person name="Barry K.W."/>
            <person name="Cichocki N."/>
            <person name="Veneault-Fourrey C."/>
            <person name="LaButti K."/>
            <person name="Lindquist E.A."/>
            <person name="Lipzen A."/>
            <person name="Lundell T."/>
            <person name="Morin E."/>
            <person name="Murat C."/>
            <person name="Sun H."/>
            <person name="Tunlid A."/>
            <person name="Henrissat B."/>
            <person name="Grigoriev I.V."/>
            <person name="Hibbett D.S."/>
            <person name="Martin F."/>
            <person name="Nordberg H.P."/>
            <person name="Cantor M.N."/>
            <person name="Hua S.X."/>
        </authorList>
    </citation>
    <scope>NUCLEOTIDE SEQUENCE [LARGE SCALE GENOMIC DNA]</scope>
    <source>
        <strain evidence="3 4">Foug A</strain>
    </source>
</reference>
<organism evidence="3 4">
    <name type="scientific">Scleroderma citrinum Foug A</name>
    <dbReference type="NCBI Taxonomy" id="1036808"/>
    <lineage>
        <taxon>Eukaryota</taxon>
        <taxon>Fungi</taxon>
        <taxon>Dikarya</taxon>
        <taxon>Basidiomycota</taxon>
        <taxon>Agaricomycotina</taxon>
        <taxon>Agaricomycetes</taxon>
        <taxon>Agaricomycetidae</taxon>
        <taxon>Boletales</taxon>
        <taxon>Sclerodermatineae</taxon>
        <taxon>Sclerodermataceae</taxon>
        <taxon>Scleroderma</taxon>
    </lineage>
</organism>